<protein>
    <submittedName>
        <fullName evidence="2">Uncharacterized protein</fullName>
    </submittedName>
</protein>
<evidence type="ECO:0000313" key="2">
    <source>
        <dbReference type="EMBL" id="KAL0909586.1"/>
    </source>
</evidence>
<feature type="compositionally biased region" description="Basic and acidic residues" evidence="1">
    <location>
        <begin position="547"/>
        <end position="583"/>
    </location>
</feature>
<feature type="region of interest" description="Disordered" evidence="1">
    <location>
        <begin position="425"/>
        <end position="457"/>
    </location>
</feature>
<comment type="caution">
    <text evidence="2">The sequence shown here is derived from an EMBL/GenBank/DDBJ whole genome shotgun (WGS) entry which is preliminary data.</text>
</comment>
<feature type="compositionally biased region" description="Low complexity" evidence="1">
    <location>
        <begin position="499"/>
        <end position="513"/>
    </location>
</feature>
<accession>A0ABD0UAR0</accession>
<name>A0ABD0UAR0_DENTH</name>
<organism evidence="2 3">
    <name type="scientific">Dendrobium thyrsiflorum</name>
    <name type="common">Pinecone-like raceme dendrobium</name>
    <name type="synonym">Orchid</name>
    <dbReference type="NCBI Taxonomy" id="117978"/>
    <lineage>
        <taxon>Eukaryota</taxon>
        <taxon>Viridiplantae</taxon>
        <taxon>Streptophyta</taxon>
        <taxon>Embryophyta</taxon>
        <taxon>Tracheophyta</taxon>
        <taxon>Spermatophyta</taxon>
        <taxon>Magnoliopsida</taxon>
        <taxon>Liliopsida</taxon>
        <taxon>Asparagales</taxon>
        <taxon>Orchidaceae</taxon>
        <taxon>Epidendroideae</taxon>
        <taxon>Malaxideae</taxon>
        <taxon>Dendrobiinae</taxon>
        <taxon>Dendrobium</taxon>
    </lineage>
</organism>
<proteinExistence type="predicted"/>
<feature type="region of interest" description="Disordered" evidence="1">
    <location>
        <begin position="95"/>
        <end position="151"/>
    </location>
</feature>
<reference evidence="2 3" key="1">
    <citation type="journal article" date="2024" name="Plant Biotechnol. J.">
        <title>Dendrobium thyrsiflorum genome and its molecular insights into genes involved in important horticultural traits.</title>
        <authorList>
            <person name="Chen B."/>
            <person name="Wang J.Y."/>
            <person name="Zheng P.J."/>
            <person name="Li K.L."/>
            <person name="Liang Y.M."/>
            <person name="Chen X.F."/>
            <person name="Zhang C."/>
            <person name="Zhao X."/>
            <person name="He X."/>
            <person name="Zhang G.Q."/>
            <person name="Liu Z.J."/>
            <person name="Xu Q."/>
        </authorList>
    </citation>
    <scope>NUCLEOTIDE SEQUENCE [LARGE SCALE GENOMIC DNA]</scope>
    <source>
        <strain evidence="2">GZMU011</strain>
    </source>
</reference>
<feature type="compositionally biased region" description="Low complexity" evidence="1">
    <location>
        <begin position="432"/>
        <end position="442"/>
    </location>
</feature>
<feature type="compositionally biased region" description="Polar residues" evidence="1">
    <location>
        <begin position="532"/>
        <end position="544"/>
    </location>
</feature>
<dbReference type="AlphaFoldDB" id="A0ABD0UAR0"/>
<evidence type="ECO:0000256" key="1">
    <source>
        <dbReference type="SAM" id="MobiDB-lite"/>
    </source>
</evidence>
<dbReference type="Proteomes" id="UP001552299">
    <property type="component" value="Unassembled WGS sequence"/>
</dbReference>
<sequence>MEDSGFHLHTSMDNNIYNLIIVTRFPSFDTSARMSEGKDEKSEKEKENKKEKIWVENDKKEKWEKRKLEMTTVGTSILTDGDPVGKVRESTTTVVTPHTNYGDPVGRATESTPTVVTPHTNYGDPVGRVRKGKPTAVTPHTNYGDPVGKETESIPTVVAPHTNYGDPVGRVRDTVAPRKITLIAKSDFSMGGRTFPERNWISCTESNSSGDSFGSRVMACVASTRSGGRTKSFSVSAGRDPVFPSEVTTYFSLSYIFLIQELGEMCSVGTTTEEGEEETGKVKVLATVDLACGGLLSTASELCTACLIIPLVLRESASCHSSPELRGSGTTTGGTTGSSLDVVGVPTSITWGATPKAVNCAVIVAMALAISAICACNCNTVASVSTERGGPPCAEVEGTSASPCSSISSSISLCSSDVPRLVTTQTRCTGTSSSDSSPSQSSSEKEGLPQCDQRPPHHHYVLVGRNVLPGLRRSQERLQHRGCELLWGDVAPAVKGPLAAEQAPAEPQKQPSPELLPQMQPNETEQERQEPQQKSPGSDGQSQGERAWQKQKPDEKKEREARPEHPSSSKRKEEGRPEHESPLPERQLGELLTDGAEGPEPVEQQEL</sequence>
<evidence type="ECO:0000313" key="3">
    <source>
        <dbReference type="Proteomes" id="UP001552299"/>
    </source>
</evidence>
<dbReference type="EMBL" id="JANQDX010000016">
    <property type="protein sequence ID" value="KAL0909586.1"/>
    <property type="molecule type" value="Genomic_DNA"/>
</dbReference>
<feature type="compositionally biased region" description="Polar residues" evidence="1">
    <location>
        <begin position="109"/>
        <end position="120"/>
    </location>
</feature>
<gene>
    <name evidence="2" type="ORF">M5K25_020469</name>
</gene>
<feature type="region of interest" description="Disordered" evidence="1">
    <location>
        <begin position="498"/>
        <end position="607"/>
    </location>
</feature>
<keyword evidence="3" id="KW-1185">Reference proteome</keyword>
<feature type="region of interest" description="Disordered" evidence="1">
    <location>
        <begin position="320"/>
        <end position="339"/>
    </location>
</feature>